<dbReference type="Gene3D" id="1.10.443.10">
    <property type="entry name" value="Intergrase catalytic core"/>
    <property type="match status" value="1"/>
</dbReference>
<feature type="domain" description="Tyr recombinase" evidence="5">
    <location>
        <begin position="202"/>
        <end position="410"/>
    </location>
</feature>
<dbReference type="SUPFAM" id="SSF56349">
    <property type="entry name" value="DNA breaking-rejoining enzymes"/>
    <property type="match status" value="1"/>
</dbReference>
<reference evidence="7" key="1">
    <citation type="journal article" date="2014" name="Int. J. Syst. Evol. Microbiol.">
        <title>Complete genome sequence of Corynebacterium casei LMG S-19264T (=DSM 44701T), isolated from a smear-ripened cheese.</title>
        <authorList>
            <consortium name="US DOE Joint Genome Institute (JGI-PGF)"/>
            <person name="Walter F."/>
            <person name="Albersmeier A."/>
            <person name="Kalinowski J."/>
            <person name="Ruckert C."/>
        </authorList>
    </citation>
    <scope>NUCLEOTIDE SEQUENCE</scope>
    <source>
        <strain evidence="7">JCM 15325</strain>
    </source>
</reference>
<feature type="domain" description="Core-binding (CB)" evidence="6">
    <location>
        <begin position="65"/>
        <end position="181"/>
    </location>
</feature>
<dbReference type="GO" id="GO:0006310">
    <property type="term" value="P:DNA recombination"/>
    <property type="evidence" value="ECO:0007669"/>
    <property type="project" value="UniProtKB-KW"/>
</dbReference>
<keyword evidence="3" id="KW-0233">DNA recombination</keyword>
<evidence type="ECO:0000256" key="1">
    <source>
        <dbReference type="ARBA" id="ARBA00022908"/>
    </source>
</evidence>
<dbReference type="InterPro" id="IPR004107">
    <property type="entry name" value="Integrase_SAM-like_N"/>
</dbReference>
<dbReference type="PROSITE" id="PS51900">
    <property type="entry name" value="CB"/>
    <property type="match status" value="1"/>
</dbReference>
<evidence type="ECO:0000313" key="8">
    <source>
        <dbReference type="Proteomes" id="UP000654670"/>
    </source>
</evidence>
<dbReference type="InterPro" id="IPR044068">
    <property type="entry name" value="CB"/>
</dbReference>
<dbReference type="InterPro" id="IPR050090">
    <property type="entry name" value="Tyrosine_recombinase_XerCD"/>
</dbReference>
<dbReference type="PANTHER" id="PTHR30349:SF91">
    <property type="entry name" value="INTA PROTEIN"/>
    <property type="match status" value="1"/>
</dbReference>
<keyword evidence="8" id="KW-1185">Reference proteome</keyword>
<evidence type="ECO:0000256" key="2">
    <source>
        <dbReference type="ARBA" id="ARBA00023125"/>
    </source>
</evidence>
<comment type="caution">
    <text evidence="7">The sequence shown here is derived from an EMBL/GenBank/DDBJ whole genome shotgun (WGS) entry which is preliminary data.</text>
</comment>
<organism evidence="7 8">
    <name type="scientific">Sporolactobacillus putidus</name>
    <dbReference type="NCBI Taxonomy" id="492735"/>
    <lineage>
        <taxon>Bacteria</taxon>
        <taxon>Bacillati</taxon>
        <taxon>Bacillota</taxon>
        <taxon>Bacilli</taxon>
        <taxon>Bacillales</taxon>
        <taxon>Sporolactobacillaceae</taxon>
        <taxon>Sporolactobacillus</taxon>
    </lineage>
</organism>
<dbReference type="InterPro" id="IPR002104">
    <property type="entry name" value="Integrase_catalytic"/>
</dbReference>
<dbReference type="Pfam" id="PF14659">
    <property type="entry name" value="Phage_int_SAM_3"/>
    <property type="match status" value="1"/>
</dbReference>
<name>A0A917W349_9BACL</name>
<keyword evidence="2 4" id="KW-0238">DNA-binding</keyword>
<evidence type="ECO:0000259" key="5">
    <source>
        <dbReference type="PROSITE" id="PS51898"/>
    </source>
</evidence>
<evidence type="ECO:0000313" key="7">
    <source>
        <dbReference type="EMBL" id="GGL58016.1"/>
    </source>
</evidence>
<dbReference type="Pfam" id="PF00589">
    <property type="entry name" value="Phage_integrase"/>
    <property type="match status" value="1"/>
</dbReference>
<dbReference type="PANTHER" id="PTHR30349">
    <property type="entry name" value="PHAGE INTEGRASE-RELATED"/>
    <property type="match status" value="1"/>
</dbReference>
<dbReference type="InterPro" id="IPR010998">
    <property type="entry name" value="Integrase_recombinase_N"/>
</dbReference>
<evidence type="ECO:0000256" key="4">
    <source>
        <dbReference type="PROSITE-ProRule" id="PRU01248"/>
    </source>
</evidence>
<dbReference type="Proteomes" id="UP000654670">
    <property type="component" value="Unassembled WGS sequence"/>
</dbReference>
<dbReference type="CDD" id="cd01189">
    <property type="entry name" value="INT_ICEBs1_C_like"/>
    <property type="match status" value="1"/>
</dbReference>
<dbReference type="AlphaFoldDB" id="A0A917W349"/>
<accession>A0A917W349</accession>
<evidence type="ECO:0000259" key="6">
    <source>
        <dbReference type="PROSITE" id="PS51900"/>
    </source>
</evidence>
<dbReference type="EMBL" id="BMOK01000009">
    <property type="protein sequence ID" value="GGL58016.1"/>
    <property type="molecule type" value="Genomic_DNA"/>
</dbReference>
<dbReference type="RefSeq" id="WP_188803386.1">
    <property type="nucleotide sequence ID" value="NZ_BMOK01000009.1"/>
</dbReference>
<gene>
    <name evidence="7" type="ORF">GCM10007968_22500</name>
</gene>
<dbReference type="PROSITE" id="PS51898">
    <property type="entry name" value="TYR_RECOMBINASE"/>
    <property type="match status" value="1"/>
</dbReference>
<keyword evidence="1" id="KW-0229">DNA integration</keyword>
<dbReference type="GO" id="GO:0003677">
    <property type="term" value="F:DNA binding"/>
    <property type="evidence" value="ECO:0007669"/>
    <property type="project" value="UniProtKB-UniRule"/>
</dbReference>
<evidence type="ECO:0000256" key="3">
    <source>
        <dbReference type="ARBA" id="ARBA00023172"/>
    </source>
</evidence>
<sequence>MKCAAREIGKSKYELTVSLGNDGAGHYPRKYKVVSGIKNKGQLEEAKASFIYEVTNGLIDDREKMLFSDLVRDWWKKHASHLSPRTQEGYDSNLRLRVLPAFGQLRIGKIKKYHIMDFFDKLQQPNCEFNSILPKPEFVHQSGSYFTSASDFVIKAQKYNLSVKTMDNHKILLNSIFSYAVEREYIRESPMKGVKTPLAVRKRPAIYDKNDLSKLFSALDSEPLRWQTLVLFALATGAREGEIAGLEWQHINLQAGTVLIEQAAVRIVGKGIAIKSTKSGHERLVNLPAFVMDCLNKFKDERDQEKDDSGETWVHEWNGKPCDFVFSPENGFGKPMRPESISQWWRRFLSRKGLKHIKFHALRHTSVSLLIDEKVPMKDISERAGHSSGIGITMDTYGHLLEDSDKRAAQSLDEAIKQIQKMN</sequence>
<dbReference type="InterPro" id="IPR013762">
    <property type="entry name" value="Integrase-like_cat_sf"/>
</dbReference>
<dbReference type="Gene3D" id="1.10.150.130">
    <property type="match status" value="1"/>
</dbReference>
<evidence type="ECO:0008006" key="9">
    <source>
        <dbReference type="Google" id="ProtNLM"/>
    </source>
</evidence>
<dbReference type="GO" id="GO:0015074">
    <property type="term" value="P:DNA integration"/>
    <property type="evidence" value="ECO:0007669"/>
    <property type="project" value="UniProtKB-KW"/>
</dbReference>
<reference evidence="7" key="2">
    <citation type="submission" date="2020-09" db="EMBL/GenBank/DDBJ databases">
        <authorList>
            <person name="Sun Q."/>
            <person name="Ohkuma M."/>
        </authorList>
    </citation>
    <scope>NUCLEOTIDE SEQUENCE</scope>
    <source>
        <strain evidence="7">JCM 15325</strain>
    </source>
</reference>
<proteinExistence type="predicted"/>
<protein>
    <recommendedName>
        <fullName evidence="9">Site-specific recombinase XerD</fullName>
    </recommendedName>
</protein>
<dbReference type="InterPro" id="IPR011010">
    <property type="entry name" value="DNA_brk_join_enz"/>
</dbReference>